<sequence length="573" mass="65315">MIYKKNYFILMLFVLFFANAGNLSATIDTHSLDQRDVTLIYHEPDELAQANVYFLDSTLSGLFQHVQVMELDKLDKSDIAKADIVMIYLPKAIDEEKLSIFEDVSGMVVGIGAGATTLPAFTGWQFNKDIIIDQLDETYLTYPESVVVVEDPEPEQVEVVAEGRRFDKTYQVIVKNEEQGFIGLDSLLADGEEVISRIIFDLLDIEKPSTHPAYIRLEDISPVSDPKLVQEAGNYLLDRGIPVYLATIPVFVDSNSGVQVTLEERPELLKVLQELVDKGAYIISHGYTHSYRYSETGEGFEFWDTELNQPITTVDQHEHPVKLKSVDEFSNLQAYETYIAQFKEIEQEYVEMKLENSVHYLTKIGLAPIAFEAPHYTMSSNGYRVTSNYFSAIFGQIQASDVNWELMVAPMFISRPSVLHGMTLYPETIGYVNDTAYTDPITVMEQRIEEVLEVPGSVLGGFYHPYLGIEYLEEMVRLLEQVPNLEWIDLSQSDNHVKTDLVEVTTSGGDIEVQQLAPFPKEKKNWLNKIEEAPFEFALWVIVVVTALFIGLFTIHLSTLRLRYRKRLFRERA</sequence>
<name>A0ACC6M642_9BACI</name>
<keyword evidence="2" id="KW-1185">Reference proteome</keyword>
<reference evidence="1" key="1">
    <citation type="submission" date="2023-11" db="EMBL/GenBank/DDBJ databases">
        <title>Gracilibacillus pellucida a moderately halophilic bacterium isolated from saline soil in Xinjiang province.</title>
        <authorList>
            <person name="Zhang Z."/>
            <person name="Tan F."/>
            <person name="Wang Y."/>
            <person name="Xia M."/>
        </authorList>
    </citation>
    <scope>NUCLEOTIDE SEQUENCE</scope>
    <source>
        <strain evidence="1">S3-1-1</strain>
    </source>
</reference>
<comment type="caution">
    <text evidence="1">The sequence shown here is derived from an EMBL/GenBank/DDBJ whole genome shotgun (WGS) entry which is preliminary data.</text>
</comment>
<gene>
    <name evidence="1" type="ORF">SH601_10645</name>
</gene>
<evidence type="ECO:0000313" key="1">
    <source>
        <dbReference type="EMBL" id="MDX8046440.1"/>
    </source>
</evidence>
<proteinExistence type="predicted"/>
<organism evidence="1 2">
    <name type="scientific">Gracilibacillus pellucidus</name>
    <dbReference type="NCBI Taxonomy" id="3095368"/>
    <lineage>
        <taxon>Bacteria</taxon>
        <taxon>Bacillati</taxon>
        <taxon>Bacillota</taxon>
        <taxon>Bacilli</taxon>
        <taxon>Bacillales</taxon>
        <taxon>Bacillaceae</taxon>
        <taxon>Gracilibacillus</taxon>
    </lineage>
</organism>
<dbReference type="EMBL" id="JAWZSR010000005">
    <property type="protein sequence ID" value="MDX8046440.1"/>
    <property type="molecule type" value="Genomic_DNA"/>
</dbReference>
<accession>A0ACC6M642</accession>
<evidence type="ECO:0000313" key="2">
    <source>
        <dbReference type="Proteomes" id="UP001277972"/>
    </source>
</evidence>
<dbReference type="Proteomes" id="UP001277972">
    <property type="component" value="Unassembled WGS sequence"/>
</dbReference>
<protein>
    <submittedName>
        <fullName evidence="1">DUF2334 domain-containing protein</fullName>
    </submittedName>
</protein>